<dbReference type="InterPro" id="IPR050816">
    <property type="entry name" value="Flavin-dep_Halogenase_NPB"/>
</dbReference>
<comment type="catalytic activity">
    <reaction evidence="4">
        <text>melleolide F + FADH2 + chloride + O2 = 6'-chloromelleolide F + FAD + 2 H2O + H(+)</text>
        <dbReference type="Rhea" id="RHEA:67160"/>
        <dbReference type="ChEBI" id="CHEBI:15377"/>
        <dbReference type="ChEBI" id="CHEBI:15378"/>
        <dbReference type="ChEBI" id="CHEBI:15379"/>
        <dbReference type="ChEBI" id="CHEBI:17996"/>
        <dbReference type="ChEBI" id="CHEBI:57692"/>
        <dbReference type="ChEBI" id="CHEBI:58307"/>
        <dbReference type="ChEBI" id="CHEBI:167712"/>
        <dbReference type="ChEBI" id="CHEBI:167713"/>
    </reaction>
    <physiologicalReaction direction="left-to-right" evidence="4">
        <dbReference type="Rhea" id="RHEA:67161"/>
    </physiologicalReaction>
</comment>
<evidence type="ECO:0000256" key="1">
    <source>
        <dbReference type="ARBA" id="ARBA00005706"/>
    </source>
</evidence>
<feature type="region of interest" description="Disordered" evidence="5">
    <location>
        <begin position="389"/>
        <end position="409"/>
    </location>
</feature>
<dbReference type="Pfam" id="PF04820">
    <property type="entry name" value="Trp_halogenase"/>
    <property type="match status" value="2"/>
</dbReference>
<name>A0A067PXY0_9AGAM</name>
<dbReference type="GO" id="GO:0140907">
    <property type="term" value="F:flavin-dependent halogenase activity"/>
    <property type="evidence" value="ECO:0007669"/>
    <property type="project" value="UniProtKB-ARBA"/>
</dbReference>
<sequence length="804" mass="86618">MPSCDPPQHTQVLVVGGGPAGSFAAAALAREGFKVVLFEASKFPRYHIGESLIPSVRHYLRFIEAEDKVSEYGFAHTDFVALGHDNNAWNVVRSEFDQVLLQHAASSGVRVFENTRVTSLSFASPSPHSANAKSGPEDLGRPISASYYTSDDQNDGEPDKDRKGGKSITFDYFIDATGRAGLMCTKYLKNRSVSESLKNVALWGYWKNTGVYAPGTGRENAPWFEALVDESGWAWFIPLHNGLTSVGVVMDQKTFAARGKSGKGRERAASEAVNISFKRVVPPRSMSMNEMTMGRASGVTTESGGRRASEGAAVSGHPSEDVVVIKGVKGDEVGAAVVKDGRSRRGSMSGIIGEASRLFGRVRRSTFSSQIQLPVSDRGVGAVPQIPEESLPPSCTPSFARSEPSTPLSTTSFSAFSYDSSGETVSGPTSSNLEMRYRSLLHLAPGVLKLIGGRGELMVESVGMKEDEGEGPRDAYSHPDDVSSRNGNACGDSSQRKDGREKWEDGGGQDGRADMFGVRSASDFSYSAACYAGEGWRVIGDAGAFIDPFFSSGVHLALTGALSAALTIAASIRGDCSEEDAAEWHTSRVGMSYTRFLVVVLSAYKQIRAQNVHVLADVDEDNFDRAFAFLRPVIQGAGDIGPHLYPTELDKALDFCVNLFNPTTPELHQSVGEILESETKSKSARLDEKAEDVWKRALDVSSPPMDPEELGRIVKDLEFISPSPNPPMSFHSESMSSSCRKAEHPLTFPDDVKLVLDKVNARRVIHAEHSGLGAFENEALVGGLVGRLVRGKLGLRKLDNVGSP</sequence>
<dbReference type="InParanoid" id="A0A067PXY0"/>
<feature type="compositionally biased region" description="Polar residues" evidence="5">
    <location>
        <begin position="396"/>
        <end position="409"/>
    </location>
</feature>
<comment type="similarity">
    <text evidence="1">Belongs to the flavin-dependent halogenase family.</text>
</comment>
<dbReference type="AlphaFoldDB" id="A0A067PXY0"/>
<feature type="compositionally biased region" description="Basic and acidic residues" evidence="5">
    <location>
        <begin position="465"/>
        <end position="483"/>
    </location>
</feature>
<dbReference type="GO" id="GO:0044550">
    <property type="term" value="P:secondary metabolite biosynthetic process"/>
    <property type="evidence" value="ECO:0007669"/>
    <property type="project" value="UniProtKB-ARBA"/>
</dbReference>
<dbReference type="InterPro" id="IPR006905">
    <property type="entry name" value="Flavin_halogenase"/>
</dbReference>
<feature type="region of interest" description="Disordered" evidence="5">
    <location>
        <begin position="122"/>
        <end position="163"/>
    </location>
</feature>
<reference evidence="7" key="1">
    <citation type="journal article" date="2014" name="Proc. Natl. Acad. Sci. U.S.A.">
        <title>Extensive sampling of basidiomycete genomes demonstrates inadequacy of the white-rot/brown-rot paradigm for wood decay fungi.</title>
        <authorList>
            <person name="Riley R."/>
            <person name="Salamov A.A."/>
            <person name="Brown D.W."/>
            <person name="Nagy L.G."/>
            <person name="Floudas D."/>
            <person name="Held B.W."/>
            <person name="Levasseur A."/>
            <person name="Lombard V."/>
            <person name="Morin E."/>
            <person name="Otillar R."/>
            <person name="Lindquist E.A."/>
            <person name="Sun H."/>
            <person name="LaButti K.M."/>
            <person name="Schmutz J."/>
            <person name="Jabbour D."/>
            <person name="Luo H."/>
            <person name="Baker S.E."/>
            <person name="Pisabarro A.G."/>
            <person name="Walton J.D."/>
            <person name="Blanchette R.A."/>
            <person name="Henrissat B."/>
            <person name="Martin F."/>
            <person name="Cullen D."/>
            <person name="Hibbett D.S."/>
            <person name="Grigoriev I.V."/>
        </authorList>
    </citation>
    <scope>NUCLEOTIDE SEQUENCE [LARGE SCALE GENOMIC DNA]</scope>
    <source>
        <strain evidence="7">MUCL 33604</strain>
    </source>
</reference>
<proteinExistence type="inferred from homology"/>
<evidence type="ECO:0000313" key="7">
    <source>
        <dbReference type="Proteomes" id="UP000027265"/>
    </source>
</evidence>
<gene>
    <name evidence="6" type="ORF">JAAARDRAFT_196058</name>
</gene>
<dbReference type="HOGENOM" id="CLU_024648_4_2_1"/>
<evidence type="ECO:0000256" key="4">
    <source>
        <dbReference type="ARBA" id="ARBA00049364"/>
    </source>
</evidence>
<evidence type="ECO:0000313" key="6">
    <source>
        <dbReference type="EMBL" id="KDQ55196.1"/>
    </source>
</evidence>
<dbReference type="EMBL" id="KL197726">
    <property type="protein sequence ID" value="KDQ55196.1"/>
    <property type="molecule type" value="Genomic_DNA"/>
</dbReference>
<feature type="compositionally biased region" description="Polar residues" evidence="5">
    <location>
        <begin position="122"/>
        <end position="132"/>
    </location>
</feature>
<dbReference type="Proteomes" id="UP000027265">
    <property type="component" value="Unassembled WGS sequence"/>
</dbReference>
<feature type="compositionally biased region" description="Basic and acidic residues" evidence="5">
    <location>
        <begin position="494"/>
        <end position="505"/>
    </location>
</feature>
<dbReference type="SUPFAM" id="SSF51905">
    <property type="entry name" value="FAD/NAD(P)-binding domain"/>
    <property type="match status" value="1"/>
</dbReference>
<evidence type="ECO:0000256" key="2">
    <source>
        <dbReference type="ARBA" id="ARBA00023002"/>
    </source>
</evidence>
<evidence type="ECO:0008006" key="8">
    <source>
        <dbReference type="Google" id="ProtNLM"/>
    </source>
</evidence>
<dbReference type="PANTHER" id="PTHR43747:SF5">
    <property type="entry name" value="FAD-BINDING DOMAIN-CONTAINING PROTEIN"/>
    <property type="match status" value="1"/>
</dbReference>
<evidence type="ECO:0000256" key="3">
    <source>
        <dbReference type="ARBA" id="ARBA00023033"/>
    </source>
</evidence>
<protein>
    <recommendedName>
        <fullName evidence="8">FAD-binding domain-containing protein</fullName>
    </recommendedName>
</protein>
<feature type="region of interest" description="Disordered" evidence="5">
    <location>
        <begin position="295"/>
        <end position="316"/>
    </location>
</feature>
<dbReference type="STRING" id="933084.A0A067PXY0"/>
<evidence type="ECO:0000256" key="5">
    <source>
        <dbReference type="SAM" id="MobiDB-lite"/>
    </source>
</evidence>
<dbReference type="PANTHER" id="PTHR43747">
    <property type="entry name" value="FAD-BINDING PROTEIN"/>
    <property type="match status" value="1"/>
</dbReference>
<keyword evidence="7" id="KW-1185">Reference proteome</keyword>
<keyword evidence="2" id="KW-0560">Oxidoreductase</keyword>
<feature type="region of interest" description="Disordered" evidence="5">
    <location>
        <begin position="465"/>
        <end position="514"/>
    </location>
</feature>
<dbReference type="InterPro" id="IPR036188">
    <property type="entry name" value="FAD/NAD-bd_sf"/>
</dbReference>
<dbReference type="GO" id="GO:0004497">
    <property type="term" value="F:monooxygenase activity"/>
    <property type="evidence" value="ECO:0007669"/>
    <property type="project" value="UniProtKB-KW"/>
</dbReference>
<keyword evidence="3" id="KW-0503">Monooxygenase</keyword>
<organism evidence="6 7">
    <name type="scientific">Jaapia argillacea MUCL 33604</name>
    <dbReference type="NCBI Taxonomy" id="933084"/>
    <lineage>
        <taxon>Eukaryota</taxon>
        <taxon>Fungi</taxon>
        <taxon>Dikarya</taxon>
        <taxon>Basidiomycota</taxon>
        <taxon>Agaricomycotina</taxon>
        <taxon>Agaricomycetes</taxon>
        <taxon>Agaricomycetidae</taxon>
        <taxon>Jaapiales</taxon>
        <taxon>Jaapiaceae</taxon>
        <taxon>Jaapia</taxon>
    </lineage>
</organism>
<dbReference type="Gene3D" id="3.50.50.60">
    <property type="entry name" value="FAD/NAD(P)-binding domain"/>
    <property type="match status" value="2"/>
</dbReference>
<feature type="compositionally biased region" description="Polar residues" evidence="5">
    <location>
        <begin position="484"/>
        <end position="493"/>
    </location>
</feature>
<dbReference type="OrthoDB" id="3340390at2759"/>
<dbReference type="PRINTS" id="PR00420">
    <property type="entry name" value="RNGMNOXGNASE"/>
</dbReference>
<accession>A0A067PXY0</accession>